<keyword evidence="3" id="KW-1185">Reference proteome</keyword>
<dbReference type="EMBL" id="LHQQ01000105">
    <property type="protein sequence ID" value="KOS42453.1"/>
    <property type="molecule type" value="Genomic_DNA"/>
</dbReference>
<feature type="region of interest" description="Disordered" evidence="1">
    <location>
        <begin position="48"/>
        <end position="79"/>
    </location>
</feature>
<accession>A0A0N0RYN5</accession>
<proteinExistence type="predicted"/>
<name>A0A0N0RYN5_9EURO</name>
<evidence type="ECO:0000313" key="3">
    <source>
        <dbReference type="Proteomes" id="UP000037696"/>
    </source>
</evidence>
<evidence type="ECO:0000313" key="2">
    <source>
        <dbReference type="EMBL" id="KOS42453.1"/>
    </source>
</evidence>
<dbReference type="AlphaFoldDB" id="A0A0N0RYN5"/>
<gene>
    <name evidence="2" type="ORF">ACN38_g6663</name>
</gene>
<evidence type="ECO:0000256" key="1">
    <source>
        <dbReference type="SAM" id="MobiDB-lite"/>
    </source>
</evidence>
<reference evidence="2 3" key="1">
    <citation type="submission" date="2015-08" db="EMBL/GenBank/DDBJ databases">
        <title>Genome sequencing of Penicillium nordicum.</title>
        <authorList>
            <person name="Nguyen H.D."/>
            <person name="Seifert K.A."/>
        </authorList>
    </citation>
    <scope>NUCLEOTIDE SEQUENCE [LARGE SCALE GENOMIC DNA]</scope>
    <source>
        <strain evidence="2 3">DAOMC 185683</strain>
    </source>
</reference>
<dbReference type="OrthoDB" id="4353535at2759"/>
<comment type="caution">
    <text evidence="2">The sequence shown here is derived from an EMBL/GenBank/DDBJ whole genome shotgun (WGS) entry which is preliminary data.</text>
</comment>
<sequence length="79" mass="8251">MTNSLKHTLGGCPGETVGCLPKRVFTGAPAHICGVFGVWRANPVRGMHPGHTLYRPGEPGPALKKPPGCADNPPNISPQ</sequence>
<protein>
    <submittedName>
        <fullName evidence="2">Uncharacterized protein</fullName>
    </submittedName>
</protein>
<dbReference type="Proteomes" id="UP000037696">
    <property type="component" value="Unassembled WGS sequence"/>
</dbReference>
<organism evidence="2 3">
    <name type="scientific">Penicillium nordicum</name>
    <dbReference type="NCBI Taxonomy" id="229535"/>
    <lineage>
        <taxon>Eukaryota</taxon>
        <taxon>Fungi</taxon>
        <taxon>Dikarya</taxon>
        <taxon>Ascomycota</taxon>
        <taxon>Pezizomycotina</taxon>
        <taxon>Eurotiomycetes</taxon>
        <taxon>Eurotiomycetidae</taxon>
        <taxon>Eurotiales</taxon>
        <taxon>Aspergillaceae</taxon>
        <taxon>Penicillium</taxon>
    </lineage>
</organism>